<keyword evidence="3" id="KW-1185">Reference proteome</keyword>
<feature type="compositionally biased region" description="Low complexity" evidence="1">
    <location>
        <begin position="1"/>
        <end position="19"/>
    </location>
</feature>
<accession>A0A345Y015</accession>
<feature type="compositionally biased region" description="Low complexity" evidence="1">
    <location>
        <begin position="37"/>
        <end position="60"/>
    </location>
</feature>
<feature type="region of interest" description="Disordered" evidence="1">
    <location>
        <begin position="1"/>
        <end position="142"/>
    </location>
</feature>
<dbReference type="KEGG" id="sarm:DVA86_10190"/>
<dbReference type="Proteomes" id="UP000254425">
    <property type="component" value="Chromosome"/>
</dbReference>
<dbReference type="EMBL" id="CP031320">
    <property type="protein sequence ID" value="AXK37231.1"/>
    <property type="molecule type" value="Genomic_DNA"/>
</dbReference>
<gene>
    <name evidence="2" type="ORF">DVA86_10190</name>
</gene>
<reference evidence="2 3" key="1">
    <citation type="submission" date="2018-07" db="EMBL/GenBank/DDBJ databases">
        <title>Draft genome of the type strain Streptomyces armeniacus ATCC 15676.</title>
        <authorList>
            <person name="Labana P."/>
            <person name="Gosse J.T."/>
            <person name="Boddy C.N."/>
        </authorList>
    </citation>
    <scope>NUCLEOTIDE SEQUENCE [LARGE SCALE GENOMIC DNA]</scope>
    <source>
        <strain evidence="2 3">ATCC 15676</strain>
    </source>
</reference>
<sequence length="333" mass="35261">MCPLCSSAASRRSGSVRTAGQPASVRCSFTRATTSVSTAGPAYATGAAKAADAAAALPRAPSAPPPAPPPAPLSAPPPCPAASARPHSTVATARAAPSHTEVPRHSTTYSAPLSRSPAPGRTMPVNRGRVPEEPNRKATRQRFRLSSARVNTTVPGFPVHTPFECTTLSKSHPHPAPFTYGVLSVRLSRPPLRNPRHRTPPAHTLVARNRPAGPHIWWPPAPLAPRRAHSNPPCAAHVRRIPPHWCAARATPPPSGVVSGPAATVPAKQQACCDSAQPRKGRAANRETEVIMEKVTTEVYEPPALVGIGEFSEVTLGPNNDLLVDWDGYFLWY</sequence>
<evidence type="ECO:0000256" key="1">
    <source>
        <dbReference type="SAM" id="MobiDB-lite"/>
    </source>
</evidence>
<protein>
    <submittedName>
        <fullName evidence="2">Lasso RiPP family leader peptide-containing protein</fullName>
    </submittedName>
</protein>
<dbReference type="AlphaFoldDB" id="A0A345Y015"/>
<name>A0A345Y015_9ACTN</name>
<feature type="compositionally biased region" description="Pro residues" evidence="1">
    <location>
        <begin position="61"/>
        <end position="80"/>
    </location>
</feature>
<proteinExistence type="predicted"/>
<dbReference type="NCBIfam" id="NF033521">
    <property type="entry name" value="lasso_leader_L3"/>
    <property type="match status" value="1"/>
</dbReference>
<evidence type="ECO:0000313" key="2">
    <source>
        <dbReference type="EMBL" id="AXK37231.1"/>
    </source>
</evidence>
<evidence type="ECO:0000313" key="3">
    <source>
        <dbReference type="Proteomes" id="UP000254425"/>
    </source>
</evidence>
<organism evidence="2 3">
    <name type="scientific">Streptomyces armeniacus</name>
    <dbReference type="NCBI Taxonomy" id="83291"/>
    <lineage>
        <taxon>Bacteria</taxon>
        <taxon>Bacillati</taxon>
        <taxon>Actinomycetota</taxon>
        <taxon>Actinomycetes</taxon>
        <taxon>Kitasatosporales</taxon>
        <taxon>Streptomycetaceae</taxon>
        <taxon>Streptomyces</taxon>
    </lineage>
</organism>